<comment type="caution">
    <text evidence="2">The sequence shown here is derived from an EMBL/GenBank/DDBJ whole genome shotgun (WGS) entry which is preliminary data.</text>
</comment>
<reference evidence="2 3" key="1">
    <citation type="submission" date="2019-01" db="EMBL/GenBank/DDBJ databases">
        <authorList>
            <person name="Chen W.-M."/>
        </authorList>
    </citation>
    <scope>NUCLEOTIDE SEQUENCE [LARGE SCALE GENOMIC DNA]</scope>
    <source>
        <strain evidence="2 3">CCP-7</strain>
    </source>
</reference>
<dbReference type="InterPro" id="IPR018060">
    <property type="entry name" value="HTH_AraC"/>
</dbReference>
<sequence length="308" mass="33935">MGITVASFGGTVDMPMMAMFRRLERASPIGLRHVAPSPALRPYVSSFSLFHADLAEIEEPLRADLPQLRFVLAGQSEVSLAGRPAEPLLPISLVGPMMAAARFRAKGPVLMFSATLLPAGWAALVREDAMLYRDRQIDATHIFPSAGDVLDTMMKLPMVSAMTEALDRLLIGSLPGPRTRTDLSSRFTAITDKWLLGAPSPEVGDLLGQLELSARQVERLAGRLYGAPPKLLARKYRALRSASLLRHDPAQWQATAAEAFYDQSHMIREVRHFTGLTPRRLQIDPPIMMRLSLDRRNLDILPPLAALT</sequence>
<dbReference type="GO" id="GO:0043565">
    <property type="term" value="F:sequence-specific DNA binding"/>
    <property type="evidence" value="ECO:0007669"/>
    <property type="project" value="InterPro"/>
</dbReference>
<dbReference type="Gene3D" id="1.10.10.60">
    <property type="entry name" value="Homeodomain-like"/>
    <property type="match status" value="1"/>
</dbReference>
<proteinExistence type="predicted"/>
<dbReference type="OrthoDB" id="323290at2"/>
<accession>A0A437M4F5</accession>
<evidence type="ECO:0000259" key="1">
    <source>
        <dbReference type="SMART" id="SM00342"/>
    </source>
</evidence>
<dbReference type="SMART" id="SM00342">
    <property type="entry name" value="HTH_ARAC"/>
    <property type="match status" value="1"/>
</dbReference>
<dbReference type="Pfam" id="PF12833">
    <property type="entry name" value="HTH_18"/>
    <property type="match status" value="1"/>
</dbReference>
<feature type="domain" description="HTH araC/xylS-type" evidence="1">
    <location>
        <begin position="200"/>
        <end position="282"/>
    </location>
</feature>
<name>A0A437M4F5_9SPHN</name>
<evidence type="ECO:0000313" key="3">
    <source>
        <dbReference type="Proteomes" id="UP000282971"/>
    </source>
</evidence>
<dbReference type="GO" id="GO:0003700">
    <property type="term" value="F:DNA-binding transcription factor activity"/>
    <property type="evidence" value="ECO:0007669"/>
    <property type="project" value="InterPro"/>
</dbReference>
<evidence type="ECO:0000313" key="2">
    <source>
        <dbReference type="EMBL" id="RVT92558.1"/>
    </source>
</evidence>
<organism evidence="2 3">
    <name type="scientific">Sphingomonas crocodyli</name>
    <dbReference type="NCBI Taxonomy" id="1979270"/>
    <lineage>
        <taxon>Bacteria</taxon>
        <taxon>Pseudomonadati</taxon>
        <taxon>Pseudomonadota</taxon>
        <taxon>Alphaproteobacteria</taxon>
        <taxon>Sphingomonadales</taxon>
        <taxon>Sphingomonadaceae</taxon>
        <taxon>Sphingomonas</taxon>
    </lineage>
</organism>
<keyword evidence="3" id="KW-1185">Reference proteome</keyword>
<protein>
    <submittedName>
        <fullName evidence="2">AraC family transcriptional regulator</fullName>
    </submittedName>
</protein>
<dbReference type="Proteomes" id="UP000282971">
    <property type="component" value="Unassembled WGS sequence"/>
</dbReference>
<dbReference type="EMBL" id="SACN01000001">
    <property type="protein sequence ID" value="RVT92558.1"/>
    <property type="molecule type" value="Genomic_DNA"/>
</dbReference>
<gene>
    <name evidence="2" type="ORF">EOD43_01115</name>
</gene>
<dbReference type="AlphaFoldDB" id="A0A437M4F5"/>